<dbReference type="EMBL" id="MCFL01000006">
    <property type="protein sequence ID" value="ORZ39080.1"/>
    <property type="molecule type" value="Genomic_DNA"/>
</dbReference>
<evidence type="ECO:0000313" key="13">
    <source>
        <dbReference type="Proteomes" id="UP000193411"/>
    </source>
</evidence>
<feature type="repeat" description="Solcar" evidence="9">
    <location>
        <begin position="115"/>
        <end position="214"/>
    </location>
</feature>
<feature type="transmembrane region" description="Helical" evidence="11">
    <location>
        <begin position="121"/>
        <end position="141"/>
    </location>
</feature>
<keyword evidence="6 11" id="KW-1133">Transmembrane helix</keyword>
<keyword evidence="13" id="KW-1185">Reference proteome</keyword>
<evidence type="ECO:0000256" key="5">
    <source>
        <dbReference type="ARBA" id="ARBA00022737"/>
    </source>
</evidence>
<dbReference type="InterPro" id="IPR018108">
    <property type="entry name" value="MCP_transmembrane"/>
</dbReference>
<evidence type="ECO:0000256" key="4">
    <source>
        <dbReference type="ARBA" id="ARBA00022692"/>
    </source>
</evidence>
<evidence type="ECO:0000256" key="2">
    <source>
        <dbReference type="ARBA" id="ARBA00006375"/>
    </source>
</evidence>
<feature type="repeat" description="Solcar" evidence="9">
    <location>
        <begin position="3"/>
        <end position="100"/>
    </location>
</feature>
<accession>A0A1Y2HWY3</accession>
<dbReference type="OrthoDB" id="2019556at2759"/>
<evidence type="ECO:0000256" key="1">
    <source>
        <dbReference type="ARBA" id="ARBA00004585"/>
    </source>
</evidence>
<dbReference type="GO" id="GO:0015217">
    <property type="term" value="F:ADP transmembrane transporter activity"/>
    <property type="evidence" value="ECO:0007669"/>
    <property type="project" value="TreeGrafter"/>
</dbReference>
<feature type="transmembrane region" description="Helical" evidence="11">
    <location>
        <begin position="71"/>
        <end position="93"/>
    </location>
</feature>
<reference evidence="12 13" key="1">
    <citation type="submission" date="2016-07" db="EMBL/GenBank/DDBJ databases">
        <title>Pervasive Adenine N6-methylation of Active Genes in Fungi.</title>
        <authorList>
            <consortium name="DOE Joint Genome Institute"/>
            <person name="Mondo S.J."/>
            <person name="Dannebaum R.O."/>
            <person name="Kuo R.C."/>
            <person name="Labutti K."/>
            <person name="Haridas S."/>
            <person name="Kuo A."/>
            <person name="Salamov A."/>
            <person name="Ahrendt S.R."/>
            <person name="Lipzen A."/>
            <person name="Sullivan W."/>
            <person name="Andreopoulos W.B."/>
            <person name="Clum A."/>
            <person name="Lindquist E."/>
            <person name="Daum C."/>
            <person name="Ramamoorthy G.K."/>
            <person name="Gryganskyi A."/>
            <person name="Culley D."/>
            <person name="Magnuson J.K."/>
            <person name="James T.Y."/>
            <person name="O'Malley M.A."/>
            <person name="Stajich J.E."/>
            <person name="Spatafora J.W."/>
            <person name="Visel A."/>
            <person name="Grigoriev I.V."/>
        </authorList>
    </citation>
    <scope>NUCLEOTIDE SEQUENCE [LARGE SCALE GENOMIC DNA]</scope>
    <source>
        <strain evidence="12 13">PL171</strain>
    </source>
</reference>
<gene>
    <name evidence="12" type="ORF">BCR44DRAFT_144011</name>
</gene>
<dbReference type="InterPro" id="IPR023395">
    <property type="entry name" value="MCP_dom_sf"/>
</dbReference>
<comment type="caution">
    <text evidence="12">The sequence shown here is derived from an EMBL/GenBank/DDBJ whole genome shotgun (WGS) entry which is preliminary data.</text>
</comment>
<evidence type="ECO:0000256" key="7">
    <source>
        <dbReference type="ARBA" id="ARBA00023136"/>
    </source>
</evidence>
<evidence type="ECO:0000256" key="6">
    <source>
        <dbReference type="ARBA" id="ARBA00022989"/>
    </source>
</evidence>
<evidence type="ECO:0000256" key="8">
    <source>
        <dbReference type="ARBA" id="ARBA00023140"/>
    </source>
</evidence>
<dbReference type="SUPFAM" id="SSF103506">
    <property type="entry name" value="Mitochondrial carrier"/>
    <property type="match status" value="1"/>
</dbReference>
<feature type="transmembrane region" description="Helical" evidence="11">
    <location>
        <begin position="6"/>
        <end position="27"/>
    </location>
</feature>
<sequence>MSHLNLAHAVSGAAGGIVSTLVTYPLITLSSRSQVQPSKRRDDSNNSNPLDKQFGLLDTFRQTIASKGFSSLYAGVHSALFGVTVTNFIYFGVLQQVKSTYLSSADGPNGTMRTLSAYESMVASAVAGAAAVVVSNPIWVVNTRCMCQSEREEVVEGDVKEPKSLPQSKSAWEIVLDIIQHDGIGALWHGLLPALVLVINPIIQFVVFEQARGWAEALHVACEAEFISSTCSSNAAATSLGPSVIFTLSAVAKLVATTITYPSLVLKSRGQFGTDRKRAIVAQHPQQSVLAKFFRIPVIGELVEIVVDEGVVGLYKGFTAKILQSMLTAGILFAAKEELLDASLQIVKLLSRYATMLQLPTSPI</sequence>
<dbReference type="Gene3D" id="1.50.40.10">
    <property type="entry name" value="Mitochondrial carrier domain"/>
    <property type="match status" value="1"/>
</dbReference>
<dbReference type="GO" id="GO:0005778">
    <property type="term" value="C:peroxisomal membrane"/>
    <property type="evidence" value="ECO:0007669"/>
    <property type="project" value="UniProtKB-SubCell"/>
</dbReference>
<dbReference type="AlphaFoldDB" id="A0A1Y2HWY3"/>
<protein>
    <submittedName>
        <fullName evidence="12">Mitochondrial carrier domain-containing protein</fullName>
    </submittedName>
</protein>
<keyword evidence="5" id="KW-0677">Repeat</keyword>
<dbReference type="InterPro" id="IPR052217">
    <property type="entry name" value="Mito/Peroxisomal_Carrier"/>
</dbReference>
<evidence type="ECO:0000256" key="10">
    <source>
        <dbReference type="RuleBase" id="RU000488"/>
    </source>
</evidence>
<proteinExistence type="inferred from homology"/>
<keyword evidence="4 9" id="KW-0812">Transmembrane</keyword>
<dbReference type="Proteomes" id="UP000193411">
    <property type="component" value="Unassembled WGS sequence"/>
</dbReference>
<dbReference type="PANTHER" id="PTHR45939">
    <property type="entry name" value="PEROXISOMAL MEMBRANE PROTEIN PMP34-RELATED"/>
    <property type="match status" value="1"/>
</dbReference>
<dbReference type="GO" id="GO:0080122">
    <property type="term" value="F:AMP transmembrane transporter activity"/>
    <property type="evidence" value="ECO:0007669"/>
    <property type="project" value="TreeGrafter"/>
</dbReference>
<dbReference type="GO" id="GO:0044610">
    <property type="term" value="F:FMN transmembrane transporter activity"/>
    <property type="evidence" value="ECO:0007669"/>
    <property type="project" value="TreeGrafter"/>
</dbReference>
<dbReference type="PANTHER" id="PTHR45939:SF5">
    <property type="entry name" value="PEROXISOMAL MEMBRANE PROTEIN PMP34"/>
    <property type="match status" value="1"/>
</dbReference>
<keyword evidence="7 9" id="KW-0472">Membrane</keyword>
<keyword evidence="3 10" id="KW-0813">Transport</keyword>
<dbReference type="GO" id="GO:0051724">
    <property type="term" value="F:NAD transmembrane transporter activity"/>
    <property type="evidence" value="ECO:0007669"/>
    <property type="project" value="TreeGrafter"/>
</dbReference>
<evidence type="ECO:0000256" key="11">
    <source>
        <dbReference type="SAM" id="Phobius"/>
    </source>
</evidence>
<name>A0A1Y2HWY3_9FUNG</name>
<feature type="repeat" description="Solcar" evidence="9">
    <location>
        <begin position="240"/>
        <end position="342"/>
    </location>
</feature>
<dbReference type="GO" id="GO:0015228">
    <property type="term" value="F:coenzyme A transmembrane transporter activity"/>
    <property type="evidence" value="ECO:0007669"/>
    <property type="project" value="TreeGrafter"/>
</dbReference>
<comment type="similarity">
    <text evidence="2 10">Belongs to the mitochondrial carrier (TC 2.A.29) family.</text>
</comment>
<keyword evidence="8" id="KW-0576">Peroxisome</keyword>
<dbReference type="Pfam" id="PF00153">
    <property type="entry name" value="Mito_carr"/>
    <property type="match status" value="3"/>
</dbReference>
<evidence type="ECO:0000256" key="9">
    <source>
        <dbReference type="PROSITE-ProRule" id="PRU00282"/>
    </source>
</evidence>
<evidence type="ECO:0000256" key="3">
    <source>
        <dbReference type="ARBA" id="ARBA00022448"/>
    </source>
</evidence>
<comment type="subcellular location">
    <subcellularLocation>
        <location evidence="1">Peroxisome membrane</location>
        <topology evidence="1">Multi-pass membrane protein</topology>
    </subcellularLocation>
</comment>
<evidence type="ECO:0000313" key="12">
    <source>
        <dbReference type="EMBL" id="ORZ39080.1"/>
    </source>
</evidence>
<dbReference type="PROSITE" id="PS50920">
    <property type="entry name" value="SOLCAR"/>
    <property type="match status" value="3"/>
</dbReference>
<dbReference type="GO" id="GO:0015230">
    <property type="term" value="F:FAD transmembrane transporter activity"/>
    <property type="evidence" value="ECO:0007669"/>
    <property type="project" value="TreeGrafter"/>
</dbReference>
<dbReference type="STRING" id="765915.A0A1Y2HWY3"/>
<dbReference type="GO" id="GO:0005347">
    <property type="term" value="F:ATP transmembrane transporter activity"/>
    <property type="evidence" value="ECO:0007669"/>
    <property type="project" value="TreeGrafter"/>
</dbReference>
<organism evidence="12 13">
    <name type="scientific">Catenaria anguillulae PL171</name>
    <dbReference type="NCBI Taxonomy" id="765915"/>
    <lineage>
        <taxon>Eukaryota</taxon>
        <taxon>Fungi</taxon>
        <taxon>Fungi incertae sedis</taxon>
        <taxon>Blastocladiomycota</taxon>
        <taxon>Blastocladiomycetes</taxon>
        <taxon>Blastocladiales</taxon>
        <taxon>Catenariaceae</taxon>
        <taxon>Catenaria</taxon>
    </lineage>
</organism>